<dbReference type="AlphaFoldDB" id="A0AAD8PAA5"/>
<proteinExistence type="predicted"/>
<sequence length="91" mass="10545">MFQVSNGQLRNNFRAQGPRDHNKLKASIVVSVHSQSSFGPLFRLGTYSIYYLLTYLLCFDFDFDFYSNSNSDFVRFIVHHKTGFNSISNYG</sequence>
<organism evidence="1 2">
    <name type="scientific">Tagetes erecta</name>
    <name type="common">African marigold</name>
    <dbReference type="NCBI Taxonomy" id="13708"/>
    <lineage>
        <taxon>Eukaryota</taxon>
        <taxon>Viridiplantae</taxon>
        <taxon>Streptophyta</taxon>
        <taxon>Embryophyta</taxon>
        <taxon>Tracheophyta</taxon>
        <taxon>Spermatophyta</taxon>
        <taxon>Magnoliopsida</taxon>
        <taxon>eudicotyledons</taxon>
        <taxon>Gunneridae</taxon>
        <taxon>Pentapetalae</taxon>
        <taxon>asterids</taxon>
        <taxon>campanulids</taxon>
        <taxon>Asterales</taxon>
        <taxon>Asteraceae</taxon>
        <taxon>Asteroideae</taxon>
        <taxon>Heliantheae alliance</taxon>
        <taxon>Tageteae</taxon>
        <taxon>Tagetes</taxon>
    </lineage>
</organism>
<accession>A0AAD8PAA5</accession>
<gene>
    <name evidence="1" type="ORF">QVD17_05139</name>
</gene>
<name>A0AAD8PAA5_TARER</name>
<dbReference type="EMBL" id="JAUHHV010000001">
    <property type="protein sequence ID" value="KAK1439323.1"/>
    <property type="molecule type" value="Genomic_DNA"/>
</dbReference>
<evidence type="ECO:0000313" key="1">
    <source>
        <dbReference type="EMBL" id="KAK1439323.1"/>
    </source>
</evidence>
<protein>
    <submittedName>
        <fullName evidence="1">Uncharacterized protein</fullName>
    </submittedName>
</protein>
<dbReference type="Proteomes" id="UP001229421">
    <property type="component" value="Unassembled WGS sequence"/>
</dbReference>
<keyword evidence="2" id="KW-1185">Reference proteome</keyword>
<reference evidence="1" key="1">
    <citation type="journal article" date="2023" name="bioRxiv">
        <title>Improved chromosome-level genome assembly for marigold (Tagetes erecta).</title>
        <authorList>
            <person name="Jiang F."/>
            <person name="Yuan L."/>
            <person name="Wang S."/>
            <person name="Wang H."/>
            <person name="Xu D."/>
            <person name="Wang A."/>
            <person name="Fan W."/>
        </authorList>
    </citation>
    <scope>NUCLEOTIDE SEQUENCE</scope>
    <source>
        <strain evidence="1">WSJ</strain>
        <tissue evidence="1">Leaf</tissue>
    </source>
</reference>
<evidence type="ECO:0000313" key="2">
    <source>
        <dbReference type="Proteomes" id="UP001229421"/>
    </source>
</evidence>
<comment type="caution">
    <text evidence="1">The sequence shown here is derived from an EMBL/GenBank/DDBJ whole genome shotgun (WGS) entry which is preliminary data.</text>
</comment>